<organism evidence="1 2">
    <name type="scientific">Marinactinospora thermotolerans DSM 45154</name>
    <dbReference type="NCBI Taxonomy" id="1122192"/>
    <lineage>
        <taxon>Bacteria</taxon>
        <taxon>Bacillati</taxon>
        <taxon>Actinomycetota</taxon>
        <taxon>Actinomycetes</taxon>
        <taxon>Streptosporangiales</taxon>
        <taxon>Nocardiopsidaceae</taxon>
        <taxon>Marinactinospora</taxon>
    </lineage>
</organism>
<dbReference type="RefSeq" id="WP_078761943.1">
    <property type="nucleotide sequence ID" value="NZ_FUWS01000006.1"/>
</dbReference>
<keyword evidence="2" id="KW-1185">Reference proteome</keyword>
<dbReference type="OrthoDB" id="10016116at2"/>
<accession>A0A1T4RA43</accession>
<sequence>MTITRADTPLSTEQVMALLAELGVTASAGQGSGDGSTALGLAYALVGAAERNAIDTERAALRAGTSPAEFGATARSRTLAAGVRSETEEFALVEWQATRLAQAIGSLAHNRDSAGPAPAGGDRLLRAVELVAAALSALLCAAGAARDPQRDEDGARTAIDGLRQAVRALDRARASVHEAVLVDEPAVHTL</sequence>
<evidence type="ECO:0000313" key="1">
    <source>
        <dbReference type="EMBL" id="SKA12805.1"/>
    </source>
</evidence>
<protein>
    <submittedName>
        <fullName evidence="1">Uncharacterized protein</fullName>
    </submittedName>
</protein>
<dbReference type="EMBL" id="FUWS01000006">
    <property type="protein sequence ID" value="SKA12805.1"/>
    <property type="molecule type" value="Genomic_DNA"/>
</dbReference>
<evidence type="ECO:0000313" key="2">
    <source>
        <dbReference type="Proteomes" id="UP000190637"/>
    </source>
</evidence>
<dbReference type="AlphaFoldDB" id="A0A1T4RA43"/>
<reference evidence="1 2" key="1">
    <citation type="submission" date="2017-02" db="EMBL/GenBank/DDBJ databases">
        <authorList>
            <person name="Peterson S.W."/>
        </authorList>
    </citation>
    <scope>NUCLEOTIDE SEQUENCE [LARGE SCALE GENOMIC DNA]</scope>
    <source>
        <strain evidence="1 2">DSM 45154</strain>
    </source>
</reference>
<name>A0A1T4RA43_9ACTN</name>
<gene>
    <name evidence="1" type="ORF">SAMN02745673_02645</name>
</gene>
<proteinExistence type="predicted"/>
<dbReference type="Proteomes" id="UP000190637">
    <property type="component" value="Unassembled WGS sequence"/>
</dbReference>